<dbReference type="PANTHER" id="PTHR12223:SF28">
    <property type="entry name" value="LECTIN, MANNOSE BINDING 1 LIKE"/>
    <property type="match status" value="1"/>
</dbReference>
<dbReference type="PROSITE" id="PS51328">
    <property type="entry name" value="L_LECTIN_LIKE"/>
    <property type="match status" value="1"/>
</dbReference>
<keyword evidence="3 8" id="KW-0732">Signal</keyword>
<evidence type="ECO:0000256" key="7">
    <source>
        <dbReference type="SAM" id="Phobius"/>
    </source>
</evidence>
<feature type="transmembrane region" description="Helical" evidence="7">
    <location>
        <begin position="396"/>
        <end position="415"/>
    </location>
</feature>
<dbReference type="OMA" id="VMAYYTF"/>
<dbReference type="Pfam" id="PF03388">
    <property type="entry name" value="Lectin_leg-like"/>
    <property type="match status" value="1"/>
</dbReference>
<name>A7TFM6_VANPO</name>
<evidence type="ECO:0000256" key="1">
    <source>
        <dbReference type="ARBA" id="ARBA00004479"/>
    </source>
</evidence>
<evidence type="ECO:0000256" key="5">
    <source>
        <dbReference type="ARBA" id="ARBA00023136"/>
    </source>
</evidence>
<dbReference type="GO" id="GO:0030134">
    <property type="term" value="C:COPII-coated ER to Golgi transport vesicle"/>
    <property type="evidence" value="ECO:0007669"/>
    <property type="project" value="EnsemblFungi"/>
</dbReference>
<feature type="chain" id="PRO_5002713432" description="L-type lectin-like domain-containing protein" evidence="8">
    <location>
        <begin position="21"/>
        <end position="427"/>
    </location>
</feature>
<feature type="domain" description="L-type lectin-like" evidence="9">
    <location>
        <begin position="27"/>
        <end position="241"/>
    </location>
</feature>
<evidence type="ECO:0000256" key="6">
    <source>
        <dbReference type="PIRSR" id="PIRSR018136-1"/>
    </source>
</evidence>
<dbReference type="InterPro" id="IPR005052">
    <property type="entry name" value="Lectin_leg"/>
</dbReference>
<dbReference type="Gene3D" id="2.60.120.200">
    <property type="match status" value="1"/>
</dbReference>
<evidence type="ECO:0000256" key="4">
    <source>
        <dbReference type="ARBA" id="ARBA00022989"/>
    </source>
</evidence>
<dbReference type="OrthoDB" id="10265193at2759"/>
<proteinExistence type="predicted"/>
<evidence type="ECO:0000259" key="9">
    <source>
        <dbReference type="PROSITE" id="PS51328"/>
    </source>
</evidence>
<dbReference type="PhylomeDB" id="A7TFM6"/>
<keyword evidence="5 7" id="KW-0472">Membrane</keyword>
<dbReference type="AlphaFoldDB" id="A7TFM6"/>
<keyword evidence="2 7" id="KW-0812">Transmembrane</keyword>
<dbReference type="InterPro" id="IPR035661">
    <property type="entry name" value="EMP46/EMP47_N"/>
</dbReference>
<dbReference type="GO" id="GO:0006888">
    <property type="term" value="P:endoplasmic reticulum to Golgi vesicle-mediated transport"/>
    <property type="evidence" value="ECO:0007669"/>
    <property type="project" value="EnsemblFungi"/>
</dbReference>
<dbReference type="Proteomes" id="UP000000267">
    <property type="component" value="Unassembled WGS sequence"/>
</dbReference>
<dbReference type="GO" id="GO:0005789">
    <property type="term" value="C:endoplasmic reticulum membrane"/>
    <property type="evidence" value="ECO:0007669"/>
    <property type="project" value="EnsemblFungi"/>
</dbReference>
<dbReference type="RefSeq" id="XP_001646692.1">
    <property type="nucleotide sequence ID" value="XM_001646642.1"/>
</dbReference>
<dbReference type="HOGENOM" id="CLU_050572_0_0_1"/>
<evidence type="ECO:0000256" key="2">
    <source>
        <dbReference type="ARBA" id="ARBA00022692"/>
    </source>
</evidence>
<keyword evidence="4 7" id="KW-1133">Transmembrane helix</keyword>
<dbReference type="InterPro" id="IPR016710">
    <property type="entry name" value="Emp46/Emp47"/>
</dbReference>
<evidence type="ECO:0000256" key="8">
    <source>
        <dbReference type="SAM" id="SignalP"/>
    </source>
</evidence>
<dbReference type="CDD" id="cd06903">
    <property type="entry name" value="lectin_EMP46_EMP47"/>
    <property type="match status" value="1"/>
</dbReference>
<evidence type="ECO:0000313" key="10">
    <source>
        <dbReference type="EMBL" id="EDO18834.1"/>
    </source>
</evidence>
<dbReference type="SUPFAM" id="SSF49899">
    <property type="entry name" value="Concanavalin A-like lectins/glucanases"/>
    <property type="match status" value="1"/>
</dbReference>
<dbReference type="eggNOG" id="ENOG502QR1C">
    <property type="taxonomic scope" value="Eukaryota"/>
</dbReference>
<gene>
    <name evidence="10" type="ORF">Kpol_1023p3</name>
</gene>
<evidence type="ECO:0000313" key="11">
    <source>
        <dbReference type="Proteomes" id="UP000000267"/>
    </source>
</evidence>
<dbReference type="InterPro" id="IPR051136">
    <property type="entry name" value="Intracellular_Lectin-GPT"/>
</dbReference>
<dbReference type="InterPro" id="IPR013320">
    <property type="entry name" value="ConA-like_dom_sf"/>
</dbReference>
<comment type="subcellular location">
    <subcellularLocation>
        <location evidence="1">Membrane</location>
        <topology evidence="1">Single-pass type I membrane protein</topology>
    </subcellularLocation>
</comment>
<feature type="disulfide bond" evidence="6">
    <location>
        <begin position="169"/>
        <end position="203"/>
    </location>
</feature>
<keyword evidence="11" id="KW-1185">Reference proteome</keyword>
<dbReference type="GO" id="GO:0097367">
    <property type="term" value="F:carbohydrate derivative binding"/>
    <property type="evidence" value="ECO:0007669"/>
    <property type="project" value="EnsemblFungi"/>
</dbReference>
<dbReference type="GeneID" id="5547150"/>
<dbReference type="PANTHER" id="PTHR12223">
    <property type="entry name" value="VESICULAR MANNOSE-BINDING LECTIN"/>
    <property type="match status" value="1"/>
</dbReference>
<evidence type="ECO:0000256" key="3">
    <source>
        <dbReference type="ARBA" id="ARBA00022729"/>
    </source>
</evidence>
<dbReference type="FunCoup" id="A7TFM6">
    <property type="interactions" value="168"/>
</dbReference>
<protein>
    <recommendedName>
        <fullName evidence="9">L-type lectin-like domain-containing protein</fullName>
    </recommendedName>
</protein>
<organism evidence="11">
    <name type="scientific">Vanderwaltozyma polyspora (strain ATCC 22028 / DSM 70294 / BCRC 21397 / CBS 2163 / NBRC 10782 / NRRL Y-8283 / UCD 57-17)</name>
    <name type="common">Kluyveromyces polysporus</name>
    <dbReference type="NCBI Taxonomy" id="436907"/>
    <lineage>
        <taxon>Eukaryota</taxon>
        <taxon>Fungi</taxon>
        <taxon>Dikarya</taxon>
        <taxon>Ascomycota</taxon>
        <taxon>Saccharomycotina</taxon>
        <taxon>Saccharomycetes</taxon>
        <taxon>Saccharomycetales</taxon>
        <taxon>Saccharomycetaceae</taxon>
        <taxon>Vanderwaltozyma</taxon>
    </lineage>
</organism>
<reference evidence="10 11" key="1">
    <citation type="journal article" date="2007" name="Proc. Natl. Acad. Sci. U.S.A.">
        <title>Independent sorting-out of thousands of duplicated gene pairs in two yeast species descended from a whole-genome duplication.</title>
        <authorList>
            <person name="Scannell D.R."/>
            <person name="Frank A.C."/>
            <person name="Conant G.C."/>
            <person name="Byrne K.P."/>
            <person name="Woolfit M."/>
            <person name="Wolfe K.H."/>
        </authorList>
    </citation>
    <scope>NUCLEOTIDE SEQUENCE [LARGE SCALE GENOMIC DNA]</scope>
    <source>
        <strain evidence="11">ATCC 22028 / DSM 70294 / BCRC 21397 / CBS 2163 / NBRC 10782 / NRRL Y-8283 / UCD 57-17</strain>
    </source>
</reference>
<dbReference type="GO" id="GO:0005793">
    <property type="term" value="C:endoplasmic reticulum-Golgi intermediate compartment"/>
    <property type="evidence" value="ECO:0007669"/>
    <property type="project" value="TreeGrafter"/>
</dbReference>
<dbReference type="STRING" id="436907.A7TFM6"/>
<accession>A7TFM6</accession>
<dbReference type="InParanoid" id="A7TFM6"/>
<feature type="signal peptide" evidence="8">
    <location>
        <begin position="1"/>
        <end position="20"/>
    </location>
</feature>
<dbReference type="PIRSF" id="PIRSF018136">
    <property type="entry name" value="L-type_lectin_fungi"/>
    <property type="match status" value="1"/>
</dbReference>
<sequence length="427" mass="48382">MKLAGLFILQVFALVKLVCSHPIDNTDEIKLNKDFSLTNVLNMKKIPDVWDVQGSSVLEEGRIILTPKESTKGSLWHKTSYPLGDSFTIEWTFRSVNHVGKSEGGLSFWFITGAQKDDQALFNGPSTYDGLQLLVDNNGPVSPSIRAILNDGSKPVPKADLYDKTFAYCLMGYQDSSVPSTLRLTYDRNDNNLLKLQVDNRVCFQTRKVQIPKGNYRIGVTADNGNTPEHFELFKMKTFDGVIEDSYIPNVNSMPQPKMITKVIDKDTGAEKLVEKTAFDAETEKISNYEIYRKLDRVEGKVLANDIHELETQIVALMKGQEDILKQVGHLTQALSNRLQSQDGESKTQVDMESFNDFIGLNEKLEVLLEESQKLREASKRTGQSGTHIDEIVRKLTIWIIPLIFIMSVMAYYTFRIRQEIIKTKLL</sequence>
<dbReference type="KEGG" id="vpo:Kpol_1023p3"/>
<dbReference type="EMBL" id="DS480384">
    <property type="protein sequence ID" value="EDO18834.1"/>
    <property type="molecule type" value="Genomic_DNA"/>
</dbReference>
<dbReference type="GO" id="GO:0000139">
    <property type="term" value="C:Golgi membrane"/>
    <property type="evidence" value="ECO:0007669"/>
    <property type="project" value="EnsemblFungi"/>
</dbReference>
<dbReference type="GO" id="GO:0005537">
    <property type="term" value="F:D-mannose binding"/>
    <property type="evidence" value="ECO:0007669"/>
    <property type="project" value="TreeGrafter"/>
</dbReference>